<reference evidence="7 8" key="1">
    <citation type="submission" date="2019-10" db="EMBL/GenBank/DDBJ databases">
        <title>Nocardia macrotermitis sp. nov. and Nocardia aurantia sp. nov., isolated from the gut of fungus growing-termite Macrotermes natalensis.</title>
        <authorList>
            <person name="Benndorf R."/>
            <person name="Schwitalla J."/>
            <person name="Martin K."/>
            <person name="De Beer W."/>
            <person name="Kaster A.-K."/>
            <person name="Vollmers J."/>
            <person name="Poulsen M."/>
            <person name="Beemelmanns C."/>
        </authorList>
    </citation>
    <scope>NUCLEOTIDE SEQUENCE [LARGE SCALE GENOMIC DNA]</scope>
    <source>
        <strain evidence="7 8">RB56</strain>
    </source>
</reference>
<feature type="domain" description="N-acetyltransferase" evidence="6">
    <location>
        <begin position="40"/>
        <end position="205"/>
    </location>
</feature>
<gene>
    <name evidence="7" type="primary">mbtK</name>
    <name evidence="7" type="ORF">NRB56_04760</name>
</gene>
<keyword evidence="4" id="KW-0046">Antibiotic resistance</keyword>
<dbReference type="InterPro" id="IPR016181">
    <property type="entry name" value="Acyl_CoA_acyltransferase"/>
</dbReference>
<dbReference type="RefSeq" id="WP_153338779.1">
    <property type="nucleotide sequence ID" value="NZ_WEGI01000001.1"/>
</dbReference>
<dbReference type="GO" id="GO:0019290">
    <property type="term" value="P:siderophore biosynthetic process"/>
    <property type="evidence" value="ECO:0007669"/>
    <property type="project" value="InterPro"/>
</dbReference>
<dbReference type="InterPro" id="IPR000182">
    <property type="entry name" value="GNAT_dom"/>
</dbReference>
<evidence type="ECO:0000256" key="2">
    <source>
        <dbReference type="ARBA" id="ARBA00005102"/>
    </source>
</evidence>
<dbReference type="OrthoDB" id="9087497at2"/>
<evidence type="ECO:0000259" key="6">
    <source>
        <dbReference type="PROSITE" id="PS51186"/>
    </source>
</evidence>
<dbReference type="EMBL" id="WEGI01000001">
    <property type="protein sequence ID" value="MQY24922.1"/>
    <property type="molecule type" value="Genomic_DNA"/>
</dbReference>
<dbReference type="Gene3D" id="3.40.630.30">
    <property type="match status" value="1"/>
</dbReference>
<accession>A0A7K0DI05</accession>
<evidence type="ECO:0000256" key="3">
    <source>
        <dbReference type="ARBA" id="ARBA00020586"/>
    </source>
</evidence>
<dbReference type="InterPro" id="IPR019432">
    <property type="entry name" value="Acyltransferase_MbtK/IucB-like"/>
</dbReference>
<dbReference type="Pfam" id="PF13523">
    <property type="entry name" value="Acetyltransf_8"/>
    <property type="match status" value="1"/>
</dbReference>
<evidence type="ECO:0000313" key="8">
    <source>
        <dbReference type="Proteomes" id="UP000431401"/>
    </source>
</evidence>
<dbReference type="PANTHER" id="PTHR31438">
    <property type="entry name" value="LYSINE N-ACYLTRANSFERASE C17G9.06C-RELATED"/>
    <property type="match status" value="1"/>
</dbReference>
<comment type="caution">
    <text evidence="7">The sequence shown here is derived from an EMBL/GenBank/DDBJ whole genome shotgun (WGS) entry which is preliminary data.</text>
</comment>
<evidence type="ECO:0000256" key="4">
    <source>
        <dbReference type="ARBA" id="ARBA00023251"/>
    </source>
</evidence>
<dbReference type="Proteomes" id="UP000431401">
    <property type="component" value="Unassembled WGS sequence"/>
</dbReference>
<name>A0A7K0DI05_9NOCA</name>
<comment type="function">
    <text evidence="1">Acyltransferase required for the direct transfer of medium- to long-chain fatty acyl moieties from a carrier protein (MbtL) on to the epsilon-amino group of lysine residue in the mycobactin core.</text>
</comment>
<comment type="pathway">
    <text evidence="2">Siderophore biosynthesis; mycobactin biosynthesis.</text>
</comment>
<evidence type="ECO:0000313" key="7">
    <source>
        <dbReference type="EMBL" id="MQY24922.1"/>
    </source>
</evidence>
<dbReference type="AlphaFoldDB" id="A0A7K0DI05"/>
<dbReference type="PANTHER" id="PTHR31438:SF1">
    <property type="entry name" value="LYSINE N-ACYLTRANSFERASE C17G9.06C-RELATED"/>
    <property type="match status" value="1"/>
</dbReference>
<evidence type="ECO:0000256" key="1">
    <source>
        <dbReference type="ARBA" id="ARBA00003818"/>
    </source>
</evidence>
<organism evidence="7 8">
    <name type="scientific">Nocardia aurantia</name>
    <dbReference type="NCBI Taxonomy" id="2585199"/>
    <lineage>
        <taxon>Bacteria</taxon>
        <taxon>Bacillati</taxon>
        <taxon>Actinomycetota</taxon>
        <taxon>Actinomycetes</taxon>
        <taxon>Mycobacteriales</taxon>
        <taxon>Nocardiaceae</taxon>
        <taxon>Nocardia</taxon>
    </lineage>
</organism>
<dbReference type="SUPFAM" id="SSF55729">
    <property type="entry name" value="Acyl-CoA N-acyltransferases (Nat)"/>
    <property type="match status" value="1"/>
</dbReference>
<keyword evidence="7" id="KW-0808">Transferase</keyword>
<dbReference type="UniPathway" id="UPA00011"/>
<sequence>MTRPTPVTTDHVLPRQLREGLAPEVLAVPAPPVPPLDGSFRLRTVDPDSADTELIAEWMRMPRLIAGWEQDWPTERWYRHLKAQTDGSYSRPVLCVFRDKPIGYLEIYRAAQDSIAPRYAADPFDLGIHAAIADEAMARRGFGPLLLPRIVSALFELESDCRRIMFDPDHRNIEARRLCEHAGCAFLGEHQMTNRKMALYVLPRTPADIPGHRPE</sequence>
<keyword evidence="7" id="KW-0012">Acyltransferase</keyword>
<dbReference type="GO" id="GO:0046677">
    <property type="term" value="P:response to antibiotic"/>
    <property type="evidence" value="ECO:0007669"/>
    <property type="project" value="UniProtKB-KW"/>
</dbReference>
<evidence type="ECO:0000256" key="5">
    <source>
        <dbReference type="ARBA" id="ARBA00031122"/>
    </source>
</evidence>
<keyword evidence="8" id="KW-1185">Reference proteome</keyword>
<dbReference type="GO" id="GO:0016410">
    <property type="term" value="F:N-acyltransferase activity"/>
    <property type="evidence" value="ECO:0007669"/>
    <property type="project" value="TreeGrafter"/>
</dbReference>
<dbReference type="SMART" id="SM01006">
    <property type="entry name" value="AlcB"/>
    <property type="match status" value="1"/>
</dbReference>
<proteinExistence type="predicted"/>
<dbReference type="PROSITE" id="PS51186">
    <property type="entry name" value="GNAT"/>
    <property type="match status" value="1"/>
</dbReference>
<protein>
    <recommendedName>
        <fullName evidence="3">Lysine N-acyltransferase MbtK</fullName>
    </recommendedName>
    <alternativeName>
        <fullName evidence="5">Mycobactin synthase protein K</fullName>
    </alternativeName>
</protein>